<dbReference type="EMBL" id="QURH01001049">
    <property type="protein sequence ID" value="RFU36465.1"/>
    <property type="molecule type" value="Genomic_DNA"/>
</dbReference>
<evidence type="ECO:0000313" key="1">
    <source>
        <dbReference type="EMBL" id="RFU36465.1"/>
    </source>
</evidence>
<dbReference type="RefSeq" id="WP_117361854.1">
    <property type="nucleotide sequence ID" value="NZ_QURH01001049.1"/>
</dbReference>
<name>A0A372J8Y3_9ACTN</name>
<keyword evidence="1" id="KW-0238">DNA-binding</keyword>
<dbReference type="Proteomes" id="UP000261811">
    <property type="component" value="Unassembled WGS sequence"/>
</dbReference>
<keyword evidence="2" id="KW-1185">Reference proteome</keyword>
<evidence type="ECO:0000313" key="2">
    <source>
        <dbReference type="Proteomes" id="UP000261811"/>
    </source>
</evidence>
<proteinExistence type="predicted"/>
<sequence>MKLFKGRGPKRYSLPNGQVLSCTVCRNERFDRASYKLNTSGMELMNLAWANKDATCMVCSECGHILWFAF</sequence>
<protein>
    <submittedName>
        <fullName evidence="1">DNA-binding protein</fullName>
    </submittedName>
</protein>
<gene>
    <name evidence="1" type="ORF">DZF91_37945</name>
</gene>
<comment type="caution">
    <text evidence="1">The sequence shown here is derived from an EMBL/GenBank/DDBJ whole genome shotgun (WGS) entry which is preliminary data.</text>
</comment>
<dbReference type="OrthoDB" id="72206at2"/>
<reference evidence="1 2" key="1">
    <citation type="submission" date="2018-08" db="EMBL/GenBank/DDBJ databases">
        <title>Actinomadura jelena sp. nov., a novel Actinomycete isolated from soil in Chad.</title>
        <authorList>
            <person name="Shi L."/>
        </authorList>
    </citation>
    <scope>NUCLEOTIDE SEQUENCE [LARGE SCALE GENOMIC DNA]</scope>
    <source>
        <strain evidence="1 2">NEAU-G17</strain>
    </source>
</reference>
<organism evidence="1 2">
    <name type="scientific">Actinomadura logoneensis</name>
    <dbReference type="NCBI Taxonomy" id="2293572"/>
    <lineage>
        <taxon>Bacteria</taxon>
        <taxon>Bacillati</taxon>
        <taxon>Actinomycetota</taxon>
        <taxon>Actinomycetes</taxon>
        <taxon>Streptosporangiales</taxon>
        <taxon>Thermomonosporaceae</taxon>
        <taxon>Actinomadura</taxon>
    </lineage>
</organism>
<dbReference type="GO" id="GO:0003677">
    <property type="term" value="F:DNA binding"/>
    <property type="evidence" value="ECO:0007669"/>
    <property type="project" value="UniProtKB-KW"/>
</dbReference>
<accession>A0A372J8Y3</accession>
<dbReference type="AlphaFoldDB" id="A0A372J8Y3"/>